<sequence length="284" mass="32972">MITDSQTNFVYIASTLYQKYPTFSKELTAQLDNNGIEYGILPNTNDVWAVDYMPIQVSESKYVRFTYKPDYLIQYKKWARTISDVDTICDDIGIKTIKSDIILDGGNISKWSDKVLMTTKVFTENKARTELQLIEELKNLLEINEIYFVPVEKGDWLGHIDGMARFIDNRTVLVNDYKQEDKSDYIDFLAALHNSKLEWLPFPFDPYKNTEPDDAAGIYLNYLEMEHYLVLPIYGLETDNEAVKKANEIFPNKKIIQVRSNEPAKDNGIINCLTWNIRKSKNMP</sequence>
<accession>A0ABW2DQC6</accession>
<protein>
    <submittedName>
        <fullName evidence="2">Agmatine deiminase family protein</fullName>
    </submittedName>
</protein>
<keyword evidence="3" id="KW-1185">Reference proteome</keyword>
<gene>
    <name evidence="2" type="ORF">ACFQHR_20190</name>
</gene>
<reference evidence="3" key="1">
    <citation type="journal article" date="2019" name="Int. J. Syst. Evol. Microbiol.">
        <title>The Global Catalogue of Microorganisms (GCM) 10K type strain sequencing project: providing services to taxonomists for standard genome sequencing and annotation.</title>
        <authorList>
            <consortium name="The Broad Institute Genomics Platform"/>
            <consortium name="The Broad Institute Genome Sequencing Center for Infectious Disease"/>
            <person name="Wu L."/>
            <person name="Ma J."/>
        </authorList>
    </citation>
    <scope>NUCLEOTIDE SEQUENCE [LARGE SCALE GENOMIC DNA]</scope>
    <source>
        <strain evidence="3">CGMCC 4.7393</strain>
    </source>
</reference>
<evidence type="ECO:0000313" key="3">
    <source>
        <dbReference type="Proteomes" id="UP001596405"/>
    </source>
</evidence>
<dbReference type="Pfam" id="PF04371">
    <property type="entry name" value="PAD_porph"/>
    <property type="match status" value="1"/>
</dbReference>
<dbReference type="EMBL" id="JBHSYQ010000016">
    <property type="protein sequence ID" value="MFC6999965.1"/>
    <property type="molecule type" value="Genomic_DNA"/>
</dbReference>
<dbReference type="PANTHER" id="PTHR31377:SF0">
    <property type="entry name" value="AGMATINE DEIMINASE-RELATED"/>
    <property type="match status" value="1"/>
</dbReference>
<dbReference type="SUPFAM" id="SSF55909">
    <property type="entry name" value="Pentein"/>
    <property type="match status" value="1"/>
</dbReference>
<dbReference type="Proteomes" id="UP001596405">
    <property type="component" value="Unassembled WGS sequence"/>
</dbReference>
<keyword evidence="1" id="KW-0378">Hydrolase</keyword>
<dbReference type="Gene3D" id="3.75.10.10">
    <property type="entry name" value="L-arginine/glycine Amidinotransferase, Chain A"/>
    <property type="match status" value="1"/>
</dbReference>
<proteinExistence type="predicted"/>
<name>A0ABW2DQC6_9BACT</name>
<comment type="caution">
    <text evidence="2">The sequence shown here is derived from an EMBL/GenBank/DDBJ whole genome shotgun (WGS) entry which is preliminary data.</text>
</comment>
<evidence type="ECO:0000256" key="1">
    <source>
        <dbReference type="ARBA" id="ARBA00022801"/>
    </source>
</evidence>
<organism evidence="2 3">
    <name type="scientific">Rufibacter roseus</name>
    <dbReference type="NCBI Taxonomy" id="1567108"/>
    <lineage>
        <taxon>Bacteria</taxon>
        <taxon>Pseudomonadati</taxon>
        <taxon>Bacteroidota</taxon>
        <taxon>Cytophagia</taxon>
        <taxon>Cytophagales</taxon>
        <taxon>Hymenobacteraceae</taxon>
        <taxon>Rufibacter</taxon>
    </lineage>
</organism>
<dbReference type="PANTHER" id="PTHR31377">
    <property type="entry name" value="AGMATINE DEIMINASE-RELATED"/>
    <property type="match status" value="1"/>
</dbReference>
<dbReference type="InterPro" id="IPR007466">
    <property type="entry name" value="Peptidyl-Arg-deiminase_porph"/>
</dbReference>
<dbReference type="RefSeq" id="WP_377132032.1">
    <property type="nucleotide sequence ID" value="NZ_JBHSYQ010000016.1"/>
</dbReference>
<evidence type="ECO:0000313" key="2">
    <source>
        <dbReference type="EMBL" id="MFC6999965.1"/>
    </source>
</evidence>